<dbReference type="SUPFAM" id="SSF54001">
    <property type="entry name" value="Cysteine proteinases"/>
    <property type="match status" value="1"/>
</dbReference>
<feature type="non-terminal residue" evidence="2">
    <location>
        <position position="1"/>
    </location>
</feature>
<dbReference type="Pfam" id="PF00112">
    <property type="entry name" value="Peptidase_C1"/>
    <property type="match status" value="1"/>
</dbReference>
<comment type="caution">
    <text evidence="2">The sequence shown here is derived from an EMBL/GenBank/DDBJ whole genome shotgun (WGS) entry which is preliminary data.</text>
</comment>
<organism evidence="2 3">
    <name type="scientific">Asbolus verrucosus</name>
    <name type="common">Desert ironclad beetle</name>
    <dbReference type="NCBI Taxonomy" id="1661398"/>
    <lineage>
        <taxon>Eukaryota</taxon>
        <taxon>Metazoa</taxon>
        <taxon>Ecdysozoa</taxon>
        <taxon>Arthropoda</taxon>
        <taxon>Hexapoda</taxon>
        <taxon>Insecta</taxon>
        <taxon>Pterygota</taxon>
        <taxon>Neoptera</taxon>
        <taxon>Endopterygota</taxon>
        <taxon>Coleoptera</taxon>
        <taxon>Polyphaga</taxon>
        <taxon>Cucujiformia</taxon>
        <taxon>Tenebrionidae</taxon>
        <taxon>Pimeliinae</taxon>
        <taxon>Asbolus</taxon>
    </lineage>
</organism>
<gene>
    <name evidence="2" type="ORF">BDFB_015018</name>
</gene>
<keyword evidence="3" id="KW-1185">Reference proteome</keyword>
<protein>
    <submittedName>
        <fullName evidence="2">Peptidase C1 and/or Inhibitor I29 domain containing protein</fullName>
    </submittedName>
</protein>
<feature type="domain" description="Cathepsin propeptide inhibitor" evidence="1">
    <location>
        <begin position="1"/>
        <end position="39"/>
    </location>
</feature>
<dbReference type="InterPro" id="IPR038765">
    <property type="entry name" value="Papain-like_cys_pep_sf"/>
</dbReference>
<dbReference type="GO" id="GO:0006508">
    <property type="term" value="P:proteolysis"/>
    <property type="evidence" value="ECO:0007669"/>
    <property type="project" value="InterPro"/>
</dbReference>
<evidence type="ECO:0000259" key="1">
    <source>
        <dbReference type="SMART" id="SM00848"/>
    </source>
</evidence>
<dbReference type="GO" id="GO:0008234">
    <property type="term" value="F:cysteine-type peptidase activity"/>
    <property type="evidence" value="ECO:0007669"/>
    <property type="project" value="InterPro"/>
</dbReference>
<evidence type="ECO:0000313" key="3">
    <source>
        <dbReference type="Proteomes" id="UP000292052"/>
    </source>
</evidence>
<reference evidence="2 3" key="1">
    <citation type="submission" date="2017-03" db="EMBL/GenBank/DDBJ databases">
        <title>Genome of the blue death feigning beetle - Asbolus verrucosus.</title>
        <authorList>
            <person name="Rider S.D."/>
        </authorList>
    </citation>
    <scope>NUCLEOTIDE SEQUENCE [LARGE SCALE GENOMIC DNA]</scope>
    <source>
        <strain evidence="2">Butters</strain>
        <tissue evidence="2">Head and leg muscle</tissue>
    </source>
</reference>
<dbReference type="SMART" id="SM00848">
    <property type="entry name" value="Inhibitor_I29"/>
    <property type="match status" value="1"/>
</dbReference>
<sequence>RIFQDKLAEIERHNAKYAKGEVTYTKGINQFTDRSKKEISAFLNQNKMLKSKIPGKYGKFFVPSNAVPATEVDWRDKDVVTEVKWQGDGCQSCWSFAAC</sequence>
<dbReference type="OrthoDB" id="6762240at2759"/>
<proteinExistence type="predicted"/>
<dbReference type="Pfam" id="PF08246">
    <property type="entry name" value="Inhibitor_I29"/>
    <property type="match status" value="1"/>
</dbReference>
<accession>A0A482W4T1</accession>
<name>A0A482W4T1_ASBVE</name>
<dbReference type="Gene3D" id="3.90.70.10">
    <property type="entry name" value="Cysteine proteinases"/>
    <property type="match status" value="1"/>
</dbReference>
<dbReference type="Proteomes" id="UP000292052">
    <property type="component" value="Unassembled WGS sequence"/>
</dbReference>
<dbReference type="Gene3D" id="1.10.287.2250">
    <property type="match status" value="1"/>
</dbReference>
<dbReference type="AlphaFoldDB" id="A0A482W4T1"/>
<evidence type="ECO:0000313" key="2">
    <source>
        <dbReference type="EMBL" id="RZC39677.1"/>
    </source>
</evidence>
<dbReference type="InterPro" id="IPR013201">
    <property type="entry name" value="Prot_inhib_I29"/>
</dbReference>
<dbReference type="EMBL" id="QDEB01032121">
    <property type="protein sequence ID" value="RZC39677.1"/>
    <property type="molecule type" value="Genomic_DNA"/>
</dbReference>
<dbReference type="InterPro" id="IPR000668">
    <property type="entry name" value="Peptidase_C1A_C"/>
</dbReference>